<organism evidence="1 2">
    <name type="scientific">Leadbetterella byssophila (strain DSM 17132 / JCM 16389 / KACC 11308 / NBRC 106382 / 4M15)</name>
    <dbReference type="NCBI Taxonomy" id="649349"/>
    <lineage>
        <taxon>Bacteria</taxon>
        <taxon>Pseudomonadati</taxon>
        <taxon>Bacteroidota</taxon>
        <taxon>Cytophagia</taxon>
        <taxon>Cytophagales</taxon>
        <taxon>Leadbetterellaceae</taxon>
        <taxon>Leadbetterella</taxon>
    </lineage>
</organism>
<accession>E4RSS8</accession>
<evidence type="ECO:0000313" key="1">
    <source>
        <dbReference type="EMBL" id="ADQ15928.1"/>
    </source>
</evidence>
<evidence type="ECO:0000313" key="2">
    <source>
        <dbReference type="Proteomes" id="UP000007435"/>
    </source>
</evidence>
<dbReference type="KEGG" id="lby:Lbys_0132"/>
<protein>
    <submittedName>
        <fullName evidence="1">Uncharacterized protein</fullName>
    </submittedName>
</protein>
<reference key="1">
    <citation type="submission" date="2010-11" db="EMBL/GenBank/DDBJ databases">
        <title>The complete genome of Leadbetterella byssophila DSM 17132.</title>
        <authorList>
            <consortium name="US DOE Joint Genome Institute (JGI-PGF)"/>
            <person name="Lucas S."/>
            <person name="Copeland A."/>
            <person name="Lapidus A."/>
            <person name="Glavina del Rio T."/>
            <person name="Dalin E."/>
            <person name="Tice H."/>
            <person name="Bruce D."/>
            <person name="Goodwin L."/>
            <person name="Pitluck S."/>
            <person name="Kyrpides N."/>
            <person name="Mavromatis K."/>
            <person name="Ivanova N."/>
            <person name="Teshima H."/>
            <person name="Brettin T."/>
            <person name="Detter J.C."/>
            <person name="Han C."/>
            <person name="Tapia R."/>
            <person name="Land M."/>
            <person name="Hauser L."/>
            <person name="Markowitz V."/>
            <person name="Cheng J.-F."/>
            <person name="Hugenholtz P."/>
            <person name="Woyke T."/>
            <person name="Wu D."/>
            <person name="Tindall B."/>
            <person name="Pomrenke H.G."/>
            <person name="Brambilla E."/>
            <person name="Klenk H.-P."/>
            <person name="Eisen J.A."/>
        </authorList>
    </citation>
    <scope>NUCLEOTIDE SEQUENCE [LARGE SCALE GENOMIC DNA]</scope>
    <source>
        <strain>DSM 17132</strain>
    </source>
</reference>
<dbReference type="RefSeq" id="WP_013406984.1">
    <property type="nucleotide sequence ID" value="NC_014655.1"/>
</dbReference>
<gene>
    <name evidence="1" type="ordered locus">Lbys_0132</name>
</gene>
<proteinExistence type="predicted"/>
<dbReference type="AlphaFoldDB" id="E4RSS8"/>
<dbReference type="Proteomes" id="UP000007435">
    <property type="component" value="Chromosome"/>
</dbReference>
<dbReference type="OrthoDB" id="881095at2"/>
<dbReference type="HOGENOM" id="CLU_1052895_0_0_10"/>
<dbReference type="eggNOG" id="ENOG5032SYJ">
    <property type="taxonomic scope" value="Bacteria"/>
</dbReference>
<sequence length="264" mass="30516">MRIDLNDIGNGIEALKNQSHDMGLIINPVINKYNLQDKEILEVCQIGKFLYRINPELRIADKPQPPNPDFIIKFDNKTIGLEHTRIVDTEKSQRVYSISNLFNAAAKEYQKNNPESEICATFRLKNDTLNFEQSDKKNIIQAINVFVNEAKNGNYQNQPDFIEEIVIMPNSVVSFSYLETNFRGKKLPLQELQNAISIKENKLEKYYGQSNSINEFWLVLMVGSLNSASFELDESLDYRTESKFDKVYLMSDFSEKIIEVKAYC</sequence>
<dbReference type="STRING" id="649349.Lbys_0132"/>
<keyword evidence="2" id="KW-1185">Reference proteome</keyword>
<name>E4RSS8_LEAB4</name>
<dbReference type="EMBL" id="CP002305">
    <property type="protein sequence ID" value="ADQ15928.1"/>
    <property type="molecule type" value="Genomic_DNA"/>
</dbReference>
<reference evidence="1 2" key="2">
    <citation type="journal article" date="2011" name="Stand. Genomic Sci.">
        <title>Complete genome sequence of Leadbetterella byssophila type strain (4M15).</title>
        <authorList>
            <person name="Abt B."/>
            <person name="Teshima H."/>
            <person name="Lucas S."/>
            <person name="Lapidus A."/>
            <person name="Del Rio T.G."/>
            <person name="Nolan M."/>
            <person name="Tice H."/>
            <person name="Cheng J.F."/>
            <person name="Pitluck S."/>
            <person name="Liolios K."/>
            <person name="Pagani I."/>
            <person name="Ivanova N."/>
            <person name="Mavromatis K."/>
            <person name="Pati A."/>
            <person name="Tapia R."/>
            <person name="Han C."/>
            <person name="Goodwin L."/>
            <person name="Chen A."/>
            <person name="Palaniappan K."/>
            <person name="Land M."/>
            <person name="Hauser L."/>
            <person name="Chang Y.J."/>
            <person name="Jeffries C.D."/>
            <person name="Rohde M."/>
            <person name="Goker M."/>
            <person name="Tindall B.J."/>
            <person name="Detter J.C."/>
            <person name="Woyke T."/>
            <person name="Bristow J."/>
            <person name="Eisen J.A."/>
            <person name="Markowitz V."/>
            <person name="Hugenholtz P."/>
            <person name="Klenk H.P."/>
            <person name="Kyrpides N.C."/>
        </authorList>
    </citation>
    <scope>NUCLEOTIDE SEQUENCE [LARGE SCALE GENOMIC DNA]</scope>
    <source>
        <strain evidence="2">DSM 17132 / JCM 16389 / KACC 11308 / NBRC 106382 / 4M15</strain>
    </source>
</reference>